<dbReference type="InterPro" id="IPR036429">
    <property type="entry name" value="SpoA-like_sf"/>
</dbReference>
<organism evidence="9 10">
    <name type="scientific">Parvularcula mediterranea</name>
    <dbReference type="NCBI Taxonomy" id="2732508"/>
    <lineage>
        <taxon>Bacteria</taxon>
        <taxon>Pseudomonadati</taxon>
        <taxon>Pseudomonadota</taxon>
        <taxon>Alphaproteobacteria</taxon>
        <taxon>Parvularculales</taxon>
        <taxon>Parvularculaceae</taxon>
        <taxon>Parvularcula</taxon>
    </lineage>
</organism>
<keyword evidence="4 7" id="KW-0145">Chemotaxis</keyword>
<proteinExistence type="inferred from homology"/>
<dbReference type="InterPro" id="IPR051469">
    <property type="entry name" value="FliN/MopA/SpaO"/>
</dbReference>
<comment type="caution">
    <text evidence="9">The sequence shown here is derived from an EMBL/GenBank/DDBJ whole genome shotgun (WGS) entry which is preliminary data.</text>
</comment>
<dbReference type="InterPro" id="IPR012826">
    <property type="entry name" value="FliN"/>
</dbReference>
<keyword evidence="5 7" id="KW-0283">Flagellar rotation</keyword>
<evidence type="ECO:0000256" key="3">
    <source>
        <dbReference type="ARBA" id="ARBA00022475"/>
    </source>
</evidence>
<keyword evidence="9" id="KW-0966">Cell projection</keyword>
<dbReference type="PRINTS" id="PR00956">
    <property type="entry name" value="FLGMOTORFLIN"/>
</dbReference>
<comment type="subcellular location">
    <subcellularLocation>
        <location evidence="7">Cell membrane</location>
        <topology evidence="7">Peripheral membrane protein</topology>
        <orientation evidence="7">Cytoplasmic side</orientation>
    </subcellularLocation>
    <subcellularLocation>
        <location evidence="7">Bacterial flagellum basal body</location>
    </subcellularLocation>
</comment>
<dbReference type="PANTHER" id="PTHR43484:SF1">
    <property type="entry name" value="FLAGELLAR MOTOR SWITCH PROTEIN FLIN"/>
    <property type="match status" value="1"/>
</dbReference>
<reference evidence="9 10" key="1">
    <citation type="submission" date="2020-05" db="EMBL/GenBank/DDBJ databases">
        <title>Parvularcula mediterraneae sp. nov., isolated from polypropylene straw from shallow seawater of the seashore of Laganas in Zakynthos island, Greece.</title>
        <authorList>
            <person name="Szabo I."/>
            <person name="Al-Omari J."/>
            <person name="Rado J."/>
            <person name="Szerdahelyi G.S."/>
        </authorList>
    </citation>
    <scope>NUCLEOTIDE SEQUENCE [LARGE SCALE GENOMIC DNA]</scope>
    <source>
        <strain evidence="9 10">ZS-1/3</strain>
    </source>
</reference>
<keyword evidence="3 7" id="KW-1003">Cell membrane</keyword>
<dbReference type="Proteomes" id="UP000536835">
    <property type="component" value="Unassembled WGS sequence"/>
</dbReference>
<evidence type="ECO:0000256" key="2">
    <source>
        <dbReference type="ARBA" id="ARBA00021897"/>
    </source>
</evidence>
<dbReference type="NCBIfam" id="TIGR02480">
    <property type="entry name" value="fliN"/>
    <property type="match status" value="1"/>
</dbReference>
<evidence type="ECO:0000313" key="10">
    <source>
        <dbReference type="Proteomes" id="UP000536835"/>
    </source>
</evidence>
<evidence type="ECO:0000256" key="5">
    <source>
        <dbReference type="ARBA" id="ARBA00022779"/>
    </source>
</evidence>
<evidence type="ECO:0000256" key="7">
    <source>
        <dbReference type="RuleBase" id="RU362074"/>
    </source>
</evidence>
<sequence length="104" mass="10811">MIGGAGADEGGPSPSAGIGAYTNMSALGQVPVEVQVVLGRAKLPIGNILKLGRGAVVEIDRRVGEQVEIHINHRPVARGEIVIVDDDRLGVTLTEIITNASNLH</sequence>
<dbReference type="GO" id="GO:0005886">
    <property type="term" value="C:plasma membrane"/>
    <property type="evidence" value="ECO:0007669"/>
    <property type="project" value="UniProtKB-SubCell"/>
</dbReference>
<feature type="domain" description="Flagellar motor switch protein FliN-like C-terminal" evidence="8">
    <location>
        <begin position="26"/>
        <end position="97"/>
    </location>
</feature>
<evidence type="ECO:0000256" key="6">
    <source>
        <dbReference type="ARBA" id="ARBA00023136"/>
    </source>
</evidence>
<keyword evidence="10" id="KW-1185">Reference proteome</keyword>
<evidence type="ECO:0000259" key="8">
    <source>
        <dbReference type="Pfam" id="PF01052"/>
    </source>
</evidence>
<gene>
    <name evidence="9" type="primary">fliN</name>
    <name evidence="9" type="ORF">HK107_13970</name>
</gene>
<keyword evidence="7" id="KW-0975">Bacterial flagellum</keyword>
<dbReference type="InterPro" id="IPR001543">
    <property type="entry name" value="FliN-like_C"/>
</dbReference>
<name>A0A7Y3W637_9PROT</name>
<evidence type="ECO:0000256" key="4">
    <source>
        <dbReference type="ARBA" id="ARBA00022500"/>
    </source>
</evidence>
<keyword evidence="6 7" id="KW-0472">Membrane</keyword>
<dbReference type="GO" id="GO:0003774">
    <property type="term" value="F:cytoskeletal motor activity"/>
    <property type="evidence" value="ECO:0007669"/>
    <property type="project" value="UniProtKB-UniRule"/>
</dbReference>
<dbReference type="GO" id="GO:0006935">
    <property type="term" value="P:chemotaxis"/>
    <property type="evidence" value="ECO:0007669"/>
    <property type="project" value="UniProtKB-KW"/>
</dbReference>
<dbReference type="GO" id="GO:0071973">
    <property type="term" value="P:bacterial-type flagellum-dependent cell motility"/>
    <property type="evidence" value="ECO:0007669"/>
    <property type="project" value="UniProtKB-UniRule"/>
</dbReference>
<evidence type="ECO:0000313" key="9">
    <source>
        <dbReference type="EMBL" id="NNU17435.1"/>
    </source>
</evidence>
<comment type="similarity">
    <text evidence="1 7">Belongs to the FliN/MopA/SpaO family.</text>
</comment>
<keyword evidence="9" id="KW-0282">Flagellum</keyword>
<accession>A0A7Y3W637</accession>
<dbReference type="AlphaFoldDB" id="A0A7Y3W637"/>
<keyword evidence="9" id="KW-0969">Cilium</keyword>
<evidence type="ECO:0000256" key="1">
    <source>
        <dbReference type="ARBA" id="ARBA00009226"/>
    </source>
</evidence>
<dbReference type="InterPro" id="IPR001172">
    <property type="entry name" value="FliN_T3SS_HrcQb"/>
</dbReference>
<dbReference type="Gene3D" id="2.30.330.10">
    <property type="entry name" value="SpoA-like"/>
    <property type="match status" value="1"/>
</dbReference>
<dbReference type="SUPFAM" id="SSF101801">
    <property type="entry name" value="Surface presentation of antigens (SPOA)"/>
    <property type="match status" value="1"/>
</dbReference>
<dbReference type="EMBL" id="JABFCX010000003">
    <property type="protein sequence ID" value="NNU17435.1"/>
    <property type="molecule type" value="Genomic_DNA"/>
</dbReference>
<protein>
    <recommendedName>
        <fullName evidence="2 7">Flagellar motor switch protein FliN</fullName>
    </recommendedName>
</protein>
<comment type="function">
    <text evidence="7">FliN is one of three proteins (FliG, FliN, FliM) that form the rotor-mounted switch complex (C ring), located at the base of the basal body. This complex interacts with the CheY and CheZ chemotaxis proteins, in addition to contacting components of the motor that determine the direction of flagellar rotation.</text>
</comment>
<dbReference type="PANTHER" id="PTHR43484">
    <property type="match status" value="1"/>
</dbReference>
<dbReference type="GO" id="GO:0009425">
    <property type="term" value="C:bacterial-type flagellum basal body"/>
    <property type="evidence" value="ECO:0007669"/>
    <property type="project" value="UniProtKB-SubCell"/>
</dbReference>
<dbReference type="Pfam" id="PF01052">
    <property type="entry name" value="FliMN_C"/>
    <property type="match status" value="1"/>
</dbReference>